<dbReference type="RefSeq" id="WP_160942813.1">
    <property type="nucleotide sequence ID" value="NZ_CP063310.1"/>
</dbReference>
<dbReference type="EMBL" id="CP063310">
    <property type="protein sequence ID" value="QOS67212.1"/>
    <property type="molecule type" value="Genomic_DNA"/>
</dbReference>
<dbReference type="Proteomes" id="UP000478463">
    <property type="component" value="Chromosome"/>
</dbReference>
<evidence type="ECO:0000313" key="1">
    <source>
        <dbReference type="EMBL" id="QOS67212.1"/>
    </source>
</evidence>
<gene>
    <name evidence="1" type="ORF">GS424_011840</name>
</gene>
<sequence length="218" mass="24397">MHFEILVEDQSGKRALDILVPKIIGEKHTFRVISYKSVGQIPANLKGKTDPQKRILLDRVPRLLRGYAEAYADRQEFYPIAIIVICDLDKRCLSSFKRELLAIECDSRLRREFCIAIEEGEAWFLGDIPAIKKAFPHAKDPVLNAYANDSICGTWEKLADAVYAGGSGALSKKGGRAIGFEKSVWAEQISPYMDKSNNCSPSFCYFRDTISGIAEQTA</sequence>
<dbReference type="KEGG" id="egd:GS424_011840"/>
<name>A0A6L7IV02_9ACTN</name>
<evidence type="ECO:0000313" key="2">
    <source>
        <dbReference type="Proteomes" id="UP000478463"/>
    </source>
</evidence>
<organism evidence="1 2">
    <name type="scientific">Eggerthella guodeyinii</name>
    <dbReference type="NCBI Taxonomy" id="2690837"/>
    <lineage>
        <taxon>Bacteria</taxon>
        <taxon>Bacillati</taxon>
        <taxon>Actinomycetota</taxon>
        <taxon>Coriobacteriia</taxon>
        <taxon>Eggerthellales</taxon>
        <taxon>Eggerthellaceae</taxon>
        <taxon>Eggerthella</taxon>
    </lineage>
</organism>
<accession>A0A6L7IV02</accession>
<protein>
    <recommendedName>
        <fullName evidence="3">DUF4276 family protein</fullName>
    </recommendedName>
</protein>
<proteinExistence type="predicted"/>
<evidence type="ECO:0008006" key="3">
    <source>
        <dbReference type="Google" id="ProtNLM"/>
    </source>
</evidence>
<reference evidence="1 2" key="1">
    <citation type="submission" date="2020-10" db="EMBL/GenBank/DDBJ databases">
        <title>Eggerthella sp. nov., isolated from human feces.</title>
        <authorList>
            <person name="Yajun G."/>
        </authorList>
    </citation>
    <scope>NUCLEOTIDE SEQUENCE [LARGE SCALE GENOMIC DNA]</scope>
    <source>
        <strain evidence="1 2">HF-1101</strain>
    </source>
</reference>
<dbReference type="AlphaFoldDB" id="A0A6L7IV02"/>